<dbReference type="EMBL" id="BAAAVV010000020">
    <property type="protein sequence ID" value="GAA3184738.1"/>
    <property type="molecule type" value="Genomic_DNA"/>
</dbReference>
<evidence type="ECO:0000256" key="1">
    <source>
        <dbReference type="SAM" id="Phobius"/>
    </source>
</evidence>
<name>A0ABP6PPT6_9ACTN</name>
<evidence type="ECO:0000313" key="2">
    <source>
        <dbReference type="EMBL" id="GAA3184738.1"/>
    </source>
</evidence>
<gene>
    <name evidence="2" type="ORF">GCM10010531_43680</name>
</gene>
<evidence type="ECO:0008006" key="4">
    <source>
        <dbReference type="Google" id="ProtNLM"/>
    </source>
</evidence>
<dbReference type="Proteomes" id="UP001499924">
    <property type="component" value="Unassembled WGS sequence"/>
</dbReference>
<keyword evidence="1" id="KW-0812">Transmembrane</keyword>
<feature type="transmembrane region" description="Helical" evidence="1">
    <location>
        <begin position="29"/>
        <end position="48"/>
    </location>
</feature>
<keyword evidence="3" id="KW-1185">Reference proteome</keyword>
<accession>A0ABP6PPT6</accession>
<sequence length="102" mass="10851">MRIWKSEVADALDPSNATLQLATGDGTTAHTPTLGGWVVVIAVAGVVLTRRRAASLSAHVADGRTFARNLIVLPLPTYVMLRAHRLGKGATRPMDMADGYLV</sequence>
<evidence type="ECO:0000313" key="3">
    <source>
        <dbReference type="Proteomes" id="UP001499924"/>
    </source>
</evidence>
<keyword evidence="1" id="KW-0472">Membrane</keyword>
<reference evidence="3" key="1">
    <citation type="journal article" date="2019" name="Int. J. Syst. Evol. Microbiol.">
        <title>The Global Catalogue of Microorganisms (GCM) 10K type strain sequencing project: providing services to taxonomists for standard genome sequencing and annotation.</title>
        <authorList>
            <consortium name="The Broad Institute Genomics Platform"/>
            <consortium name="The Broad Institute Genome Sequencing Center for Infectious Disease"/>
            <person name="Wu L."/>
            <person name="Ma J."/>
        </authorList>
    </citation>
    <scope>NUCLEOTIDE SEQUENCE [LARGE SCALE GENOMIC DNA]</scope>
    <source>
        <strain evidence="3">JCM 15614</strain>
    </source>
</reference>
<keyword evidence="1" id="KW-1133">Transmembrane helix</keyword>
<organism evidence="2 3">
    <name type="scientific">Blastococcus jejuensis</name>
    <dbReference type="NCBI Taxonomy" id="351224"/>
    <lineage>
        <taxon>Bacteria</taxon>
        <taxon>Bacillati</taxon>
        <taxon>Actinomycetota</taxon>
        <taxon>Actinomycetes</taxon>
        <taxon>Geodermatophilales</taxon>
        <taxon>Geodermatophilaceae</taxon>
        <taxon>Blastococcus</taxon>
    </lineage>
</organism>
<proteinExistence type="predicted"/>
<comment type="caution">
    <text evidence="2">The sequence shown here is derived from an EMBL/GenBank/DDBJ whole genome shotgun (WGS) entry which is preliminary data.</text>
</comment>
<protein>
    <recommendedName>
        <fullName evidence="4">LPXTG cell wall anchor domain-containing protein</fullName>
    </recommendedName>
</protein>